<feature type="signal peptide" evidence="6">
    <location>
        <begin position="1"/>
        <end position="23"/>
    </location>
</feature>
<dbReference type="PANTHER" id="PTHR30532:SF28">
    <property type="entry name" value="PETROBACTIN-BINDING PROTEIN YCLQ"/>
    <property type="match status" value="1"/>
</dbReference>
<keyword evidence="5 6" id="KW-0732">Signal</keyword>
<keyword evidence="4" id="KW-0406">Ion transport</keyword>
<keyword evidence="3" id="KW-0813">Transport</keyword>
<dbReference type="AlphaFoldDB" id="A0A8E4F9Z0"/>
<dbReference type="Gene3D" id="3.40.50.1980">
    <property type="entry name" value="Nitrogenase molybdenum iron protein domain"/>
    <property type="match status" value="2"/>
</dbReference>
<evidence type="ECO:0000313" key="10">
    <source>
        <dbReference type="Proteomes" id="UP000532147"/>
    </source>
</evidence>
<evidence type="ECO:0000256" key="1">
    <source>
        <dbReference type="ARBA" id="ARBA00004196"/>
    </source>
</evidence>
<evidence type="ECO:0000256" key="3">
    <source>
        <dbReference type="ARBA" id="ARBA00022448"/>
    </source>
</evidence>
<evidence type="ECO:0000313" key="9">
    <source>
        <dbReference type="EMBL" id="NNH87169.1"/>
    </source>
</evidence>
<protein>
    <submittedName>
        <fullName evidence="8">ABC transporter substrate-binding protein</fullName>
    </submittedName>
</protein>
<evidence type="ECO:0000256" key="6">
    <source>
        <dbReference type="SAM" id="SignalP"/>
    </source>
</evidence>
<feature type="domain" description="Fe/B12 periplasmic-binding" evidence="7">
    <location>
        <begin position="43"/>
        <end position="318"/>
    </location>
</feature>
<dbReference type="EMBL" id="JABERH010000031">
    <property type="protein sequence ID" value="NNH39694.1"/>
    <property type="molecule type" value="Genomic_DNA"/>
</dbReference>
<comment type="similarity">
    <text evidence="2">Belongs to the bacterial solute-binding protein 8 family.</text>
</comment>
<dbReference type="InterPro" id="IPR051313">
    <property type="entry name" value="Bact_iron-sidero_bind"/>
</dbReference>
<proteinExistence type="inferred from homology"/>
<keyword evidence="11" id="KW-1185">Reference proteome</keyword>
<gene>
    <name evidence="8" type="ORF">HLH11_13820</name>
    <name evidence="9" type="ORF">HLH13_05445</name>
</gene>
<dbReference type="SUPFAM" id="SSF53807">
    <property type="entry name" value="Helical backbone' metal receptor"/>
    <property type="match status" value="1"/>
</dbReference>
<evidence type="ECO:0000313" key="8">
    <source>
        <dbReference type="EMBL" id="NNH39694.1"/>
    </source>
</evidence>
<dbReference type="Pfam" id="PF01497">
    <property type="entry name" value="Peripla_BP_2"/>
    <property type="match status" value="1"/>
</dbReference>
<evidence type="ECO:0000313" key="11">
    <source>
        <dbReference type="Proteomes" id="UP000546536"/>
    </source>
</evidence>
<sequence>MKTKALFLSTILASVGLNSLAHSASFNLATEKQNIELKQTPKKIAVYDLSILDTLNALNIQAQIVPKTTFTGSLATYNQTQFVKAGSLFEPDLDQLKQLKPDLIFVGGRSAKTLESLQPIAATVDLSSNTNHYMSDLKNRTLNLAEAFKREDIADKKLKDLDQLQQKVQQHTANKSAVMLFAVGDHYMPHATNDRFGFIYELTGFKSVLPLSEKTDTARPEAGSAEALAAQKKNAELLKSAIQQNPDYLIVLDRGAVNTQKYATKEGIKTHPILGQSQAVKQNRVIFVNADAWYITGAGLDNTAFMLKEISEGISKYY</sequence>
<keyword evidence="4" id="KW-0408">Iron</keyword>
<dbReference type="Proteomes" id="UP000546536">
    <property type="component" value="Unassembled WGS sequence"/>
</dbReference>
<dbReference type="PANTHER" id="PTHR30532">
    <property type="entry name" value="IRON III DICITRATE-BINDING PERIPLASMIC PROTEIN"/>
    <property type="match status" value="1"/>
</dbReference>
<reference evidence="10 11" key="1">
    <citation type="submission" date="2020-04" db="EMBL/GenBank/DDBJ databases">
        <title>Acinetobacter Taxon 24.</title>
        <authorList>
            <person name="Nemec A."/>
            <person name="Radolfova-Krizova L."/>
            <person name="Higgins P.G."/>
            <person name="Spanelova P."/>
        </authorList>
    </citation>
    <scope>NUCLEOTIDE SEQUENCE [LARGE SCALE GENOMIC DNA]</scope>
    <source>
        <strain evidence="9 11">ANC 4279</strain>
        <strain evidence="8 10">ANC 4280</strain>
    </source>
</reference>
<keyword evidence="4" id="KW-0410">Iron transport</keyword>
<dbReference type="Proteomes" id="UP000532147">
    <property type="component" value="Unassembled WGS sequence"/>
</dbReference>
<evidence type="ECO:0000256" key="5">
    <source>
        <dbReference type="ARBA" id="ARBA00022729"/>
    </source>
</evidence>
<dbReference type="GO" id="GO:1901678">
    <property type="term" value="P:iron coordination entity transport"/>
    <property type="evidence" value="ECO:0007669"/>
    <property type="project" value="UniProtKB-ARBA"/>
</dbReference>
<evidence type="ECO:0000256" key="2">
    <source>
        <dbReference type="ARBA" id="ARBA00008814"/>
    </source>
</evidence>
<comment type="subcellular location">
    <subcellularLocation>
        <location evidence="1">Cell envelope</location>
    </subcellularLocation>
</comment>
<name>A0A8E4F9Z0_9GAMM</name>
<dbReference type="InterPro" id="IPR002491">
    <property type="entry name" value="ABC_transptr_periplasmic_BD"/>
</dbReference>
<comment type="caution">
    <text evidence="8">The sequence shown here is derived from an EMBL/GenBank/DDBJ whole genome shotgun (WGS) entry which is preliminary data.</text>
</comment>
<dbReference type="PROSITE" id="PS50983">
    <property type="entry name" value="FE_B12_PBP"/>
    <property type="match status" value="1"/>
</dbReference>
<accession>A0A8E4F9Z0</accession>
<dbReference type="EMBL" id="JABERG010000006">
    <property type="protein sequence ID" value="NNH87169.1"/>
    <property type="molecule type" value="Genomic_DNA"/>
</dbReference>
<evidence type="ECO:0000259" key="7">
    <source>
        <dbReference type="PROSITE" id="PS50983"/>
    </source>
</evidence>
<evidence type="ECO:0000256" key="4">
    <source>
        <dbReference type="ARBA" id="ARBA00022496"/>
    </source>
</evidence>
<dbReference type="GO" id="GO:0030288">
    <property type="term" value="C:outer membrane-bounded periplasmic space"/>
    <property type="evidence" value="ECO:0007669"/>
    <property type="project" value="TreeGrafter"/>
</dbReference>
<feature type="chain" id="PRO_5034863848" evidence="6">
    <location>
        <begin position="24"/>
        <end position="318"/>
    </location>
</feature>
<dbReference type="RefSeq" id="WP_171535152.1">
    <property type="nucleotide sequence ID" value="NZ_JABERG010000006.1"/>
</dbReference>
<organism evidence="8 10">
    <name type="scientific">Acinetobacter terrae</name>
    <dbReference type="NCBI Taxonomy" id="2731247"/>
    <lineage>
        <taxon>Bacteria</taxon>
        <taxon>Pseudomonadati</taxon>
        <taxon>Pseudomonadota</taxon>
        <taxon>Gammaproteobacteria</taxon>
        <taxon>Moraxellales</taxon>
        <taxon>Moraxellaceae</taxon>
        <taxon>Acinetobacter</taxon>
        <taxon>Acinetobacter Taxon 24</taxon>
    </lineage>
</organism>